<comment type="subcellular location">
    <subcellularLocation>
        <location evidence="1">Cell membrane</location>
        <topology evidence="1">Multi-pass membrane protein</topology>
    </subcellularLocation>
</comment>
<dbReference type="OrthoDB" id="7177610at2"/>
<evidence type="ECO:0000256" key="8">
    <source>
        <dbReference type="SAM" id="SignalP"/>
    </source>
</evidence>
<evidence type="ECO:0000256" key="7">
    <source>
        <dbReference type="SAM" id="Phobius"/>
    </source>
</evidence>
<feature type="transmembrane region" description="Helical" evidence="7">
    <location>
        <begin position="490"/>
        <end position="511"/>
    </location>
</feature>
<feature type="chain" id="PRO_5001967612" evidence="8">
    <location>
        <begin position="27"/>
        <end position="564"/>
    </location>
</feature>
<dbReference type="GO" id="GO:0005886">
    <property type="term" value="C:plasma membrane"/>
    <property type="evidence" value="ECO:0007669"/>
    <property type="project" value="UniProtKB-SubCell"/>
</dbReference>
<keyword evidence="5 7" id="KW-0472">Membrane</keyword>
<feature type="transmembrane region" description="Helical" evidence="7">
    <location>
        <begin position="420"/>
        <end position="438"/>
    </location>
</feature>
<dbReference type="EMBL" id="AXCY01000012">
    <property type="protein sequence ID" value="KGM11862.1"/>
    <property type="molecule type" value="Genomic_DNA"/>
</dbReference>
<evidence type="ECO:0000256" key="6">
    <source>
        <dbReference type="SAM" id="MobiDB-lite"/>
    </source>
</evidence>
<feature type="region of interest" description="Disordered" evidence="6">
    <location>
        <begin position="63"/>
        <end position="99"/>
    </location>
</feature>
<keyword evidence="3 7" id="KW-0812">Transmembrane</keyword>
<protein>
    <submittedName>
        <fullName evidence="10">Competence protein ComEC</fullName>
    </submittedName>
</protein>
<dbReference type="Proteomes" id="UP000029839">
    <property type="component" value="Unassembled WGS sequence"/>
</dbReference>
<feature type="signal peptide" evidence="8">
    <location>
        <begin position="1"/>
        <end position="26"/>
    </location>
</feature>
<evidence type="ECO:0000313" key="11">
    <source>
        <dbReference type="Proteomes" id="UP000029839"/>
    </source>
</evidence>
<comment type="caution">
    <text evidence="10">The sequence shown here is derived from an EMBL/GenBank/DDBJ whole genome shotgun (WGS) entry which is preliminary data.</text>
</comment>
<feature type="transmembrane region" description="Helical" evidence="7">
    <location>
        <begin position="296"/>
        <end position="318"/>
    </location>
</feature>
<keyword evidence="4 7" id="KW-1133">Transmembrane helix</keyword>
<proteinExistence type="predicted"/>
<keyword evidence="11" id="KW-1185">Reference proteome</keyword>
<dbReference type="AlphaFoldDB" id="A0A0A0BW08"/>
<evidence type="ECO:0000256" key="4">
    <source>
        <dbReference type="ARBA" id="ARBA00022989"/>
    </source>
</evidence>
<reference evidence="10 11" key="2">
    <citation type="journal article" date="2015" name="Stand. Genomic Sci.">
        <title>Draft genome sequence of Cellulomonas carbonis T26(T) and comparative analysis of six Cellulomonas genomes.</title>
        <authorList>
            <person name="Zhuang W."/>
            <person name="Zhang S."/>
            <person name="Xia X."/>
            <person name="Wang G."/>
        </authorList>
    </citation>
    <scope>NUCLEOTIDE SEQUENCE [LARGE SCALE GENOMIC DNA]</scope>
    <source>
        <strain evidence="10 11">T26</strain>
    </source>
</reference>
<dbReference type="Pfam" id="PF03772">
    <property type="entry name" value="Competence"/>
    <property type="match status" value="1"/>
</dbReference>
<sequence length="564" mass="55585">MTTTTDLRLVPAALCAWLAAAVTAGAAPRTAVLVGVGLVAAAVALAFGPTRRARRVRGLPRLLRGRRGTTDRDGAGAGAQRRRRAGATTTSGRGAGTGTTRGVVDRVRLTVVVALLAGAAAAASSAAHARADATGVLQPLVHAGDVVELRGVVVAPPRALGGPGEDRVLVRVAVRHVTGETASGPSTGDVLVTGHRGWSHLVPGARVTTVGTLGPPWSDDGAVAALAARGPVDSRPPAALVDRVTASLRAGLLAASAALPPDSRGLVPGAAVGDTSRVPPALDDAMRAAGLTHMTAVSGGHFAVLASAVALACGTARLPPPARAVASALTGAGFVLLVHGGPAVLRAAAMAAVAVVALVLRRPAASLPALATAVVVLVVVDPWSARSYGLVLSVAATAAIVLLAPALVDGVPRGRGRDAALVVAVPVAAQAACAPVLVLLEPVVTPYAVLANVLAGPALVPATLIGVAATVVSPVWPAGAEVAAWCAHPAAWWIATVARTVAGLPGAVVPWPPGPGGALLLAGLTAVCVVLWTGLRRRLSGVPTPAQAALPGRRVVPAARSLAG</sequence>
<feature type="transmembrane region" description="Helical" evidence="7">
    <location>
        <begin position="390"/>
        <end position="408"/>
    </location>
</feature>
<dbReference type="InterPro" id="IPR004477">
    <property type="entry name" value="ComEC_N"/>
</dbReference>
<evidence type="ECO:0000256" key="3">
    <source>
        <dbReference type="ARBA" id="ARBA00022692"/>
    </source>
</evidence>
<gene>
    <name evidence="10" type="ORF">N868_04810</name>
</gene>
<keyword evidence="2" id="KW-1003">Cell membrane</keyword>
<feature type="transmembrane region" description="Helical" evidence="7">
    <location>
        <begin position="517"/>
        <end position="535"/>
    </location>
</feature>
<dbReference type="NCBIfam" id="TIGR00360">
    <property type="entry name" value="ComEC_N-term"/>
    <property type="match status" value="1"/>
</dbReference>
<accession>A0A0A0BW08</accession>
<evidence type="ECO:0000313" key="10">
    <source>
        <dbReference type="EMBL" id="KGM11862.1"/>
    </source>
</evidence>
<evidence type="ECO:0000259" key="9">
    <source>
        <dbReference type="Pfam" id="PF03772"/>
    </source>
</evidence>
<keyword evidence="8" id="KW-0732">Signal</keyword>
<dbReference type="PANTHER" id="PTHR30619">
    <property type="entry name" value="DNA INTERNALIZATION/COMPETENCE PROTEIN COMEC/REC2"/>
    <property type="match status" value="1"/>
</dbReference>
<reference evidence="10 11" key="1">
    <citation type="submission" date="2013-08" db="EMBL/GenBank/DDBJ databases">
        <title>Genome sequencing of Cellulomonas carbonis T26.</title>
        <authorList>
            <person name="Chen F."/>
            <person name="Li Y."/>
            <person name="Wang G."/>
        </authorList>
    </citation>
    <scope>NUCLEOTIDE SEQUENCE [LARGE SCALE GENOMIC DNA]</scope>
    <source>
        <strain evidence="10 11">T26</strain>
    </source>
</reference>
<feature type="transmembrane region" description="Helical" evidence="7">
    <location>
        <begin position="31"/>
        <end position="48"/>
    </location>
</feature>
<evidence type="ECO:0000256" key="1">
    <source>
        <dbReference type="ARBA" id="ARBA00004651"/>
    </source>
</evidence>
<name>A0A0A0BW08_9CELL</name>
<dbReference type="RefSeq" id="WP_052425939.1">
    <property type="nucleotide sequence ID" value="NZ_AXCY01000012.1"/>
</dbReference>
<evidence type="ECO:0000256" key="5">
    <source>
        <dbReference type="ARBA" id="ARBA00023136"/>
    </source>
</evidence>
<feature type="transmembrane region" description="Helical" evidence="7">
    <location>
        <begin position="458"/>
        <end position="478"/>
    </location>
</feature>
<feature type="domain" description="ComEC/Rec2-related protein" evidence="9">
    <location>
        <begin position="272"/>
        <end position="533"/>
    </location>
</feature>
<dbReference type="InterPro" id="IPR052159">
    <property type="entry name" value="Competence_DNA_uptake"/>
</dbReference>
<feature type="transmembrane region" description="Helical" evidence="7">
    <location>
        <begin position="367"/>
        <end position="384"/>
    </location>
</feature>
<evidence type="ECO:0000256" key="2">
    <source>
        <dbReference type="ARBA" id="ARBA00022475"/>
    </source>
</evidence>
<organism evidence="10 11">
    <name type="scientific">Cellulomonas carbonis T26</name>
    <dbReference type="NCBI Taxonomy" id="947969"/>
    <lineage>
        <taxon>Bacteria</taxon>
        <taxon>Bacillati</taxon>
        <taxon>Actinomycetota</taxon>
        <taxon>Actinomycetes</taxon>
        <taxon>Micrococcales</taxon>
        <taxon>Cellulomonadaceae</taxon>
        <taxon>Cellulomonas</taxon>
    </lineage>
</organism>
<dbReference type="PANTHER" id="PTHR30619:SF1">
    <property type="entry name" value="RECOMBINATION PROTEIN 2"/>
    <property type="match status" value="1"/>
</dbReference>